<organism evidence="2 3">
    <name type="scientific">Neomicrococcus lactis</name>
    <dbReference type="NCBI Taxonomy" id="732241"/>
    <lineage>
        <taxon>Bacteria</taxon>
        <taxon>Bacillati</taxon>
        <taxon>Actinomycetota</taxon>
        <taxon>Actinomycetes</taxon>
        <taxon>Micrococcales</taxon>
        <taxon>Micrococcaceae</taxon>
        <taxon>Neomicrococcus</taxon>
    </lineage>
</organism>
<comment type="caution">
    <text evidence="2">The sequence shown here is derived from an EMBL/GenBank/DDBJ whole genome shotgun (WGS) entry which is preliminary data.</text>
</comment>
<protein>
    <recommendedName>
        <fullName evidence="1">Bacterial mobilisation domain-containing protein</fullName>
    </recommendedName>
</protein>
<name>A0A7W8YDQ8_9MICC</name>
<dbReference type="AlphaFoldDB" id="A0A7W8YDQ8"/>
<proteinExistence type="predicted"/>
<dbReference type="RefSeq" id="WP_183645204.1">
    <property type="nucleotide sequence ID" value="NZ_JACHBL010000002.1"/>
</dbReference>
<dbReference type="Pfam" id="PF05713">
    <property type="entry name" value="MobC"/>
    <property type="match status" value="1"/>
</dbReference>
<keyword evidence="3" id="KW-1185">Reference proteome</keyword>
<evidence type="ECO:0000313" key="3">
    <source>
        <dbReference type="Proteomes" id="UP000523863"/>
    </source>
</evidence>
<dbReference type="EMBL" id="JACHBL010000002">
    <property type="protein sequence ID" value="MBB5599365.1"/>
    <property type="molecule type" value="Genomic_DNA"/>
</dbReference>
<dbReference type="Proteomes" id="UP000523863">
    <property type="component" value="Unassembled WGS sequence"/>
</dbReference>
<reference evidence="2 3" key="1">
    <citation type="submission" date="2020-08" db="EMBL/GenBank/DDBJ databases">
        <title>Sequencing the genomes of 1000 actinobacteria strains.</title>
        <authorList>
            <person name="Klenk H.-P."/>
        </authorList>
    </citation>
    <scope>NUCLEOTIDE SEQUENCE [LARGE SCALE GENOMIC DNA]</scope>
    <source>
        <strain evidence="2 3">DSM 23694</strain>
    </source>
</reference>
<feature type="domain" description="Bacterial mobilisation" evidence="1">
    <location>
        <begin position="75"/>
        <end position="96"/>
    </location>
</feature>
<evidence type="ECO:0000313" key="2">
    <source>
        <dbReference type="EMBL" id="MBB5599365.1"/>
    </source>
</evidence>
<sequence length="126" mass="13481">MDRKRQANVTGGRPIRREVKLSVAEDAALRVAAASMGVTVPRLLKESALSASRGETVTERHELIKELFLVQRGIAAVGNNINQIARAANATGEISEELQGSLAYARGVLKRMDVVLESLSLDGGQS</sequence>
<accession>A0A7W8YDQ8</accession>
<dbReference type="InterPro" id="IPR008687">
    <property type="entry name" value="MobC"/>
</dbReference>
<gene>
    <name evidence="2" type="ORF">BKA12_002504</name>
</gene>
<evidence type="ECO:0000259" key="1">
    <source>
        <dbReference type="Pfam" id="PF05713"/>
    </source>
</evidence>